<dbReference type="EMBL" id="BGZJ01000001">
    <property type="protein sequence ID" value="GBO94054.1"/>
    <property type="molecule type" value="Genomic_DNA"/>
</dbReference>
<dbReference type="GO" id="GO:0016746">
    <property type="term" value="F:acyltransferase activity"/>
    <property type="evidence" value="ECO:0007669"/>
    <property type="project" value="UniProtKB-KW"/>
</dbReference>
<sequence length="326" mass="36518">MTGCSDGSWDQTPEQPGSRWIRLLLWISKTMGRRAFEVSLSPVVACYAAFAKGARQESLRYLARVKAARKQAGLPPASEPLTPYRHFRHFALSVYDRLEAWDPDRKHRIHLLMTDEARAALTPVPGAPGKLVLMSHFGAAEVCRAVAERDVEARVIALLYEKNAEGFTRVMRTVAPESRIDVVPVDKMGAETAVQLSDAIQSGAWVAIAADRTPVTSDRRTIRTVTIPFLGTPAEFPAGPWVLASLLGCEVWTLFASRDGDAFRVSFEKLADRVTLPRASRNDAIRRYALDFAERLQREVIHSPLEWFNFYDFWQGAGRDFSRGKN</sequence>
<evidence type="ECO:0000256" key="4">
    <source>
        <dbReference type="ARBA" id="ARBA00022679"/>
    </source>
</evidence>
<dbReference type="OrthoDB" id="9808633at2"/>
<evidence type="ECO:0000256" key="5">
    <source>
        <dbReference type="ARBA" id="ARBA00023136"/>
    </source>
</evidence>
<dbReference type="PANTHER" id="PTHR30606">
    <property type="entry name" value="LIPID A BIOSYNTHESIS LAUROYL ACYLTRANSFERASE"/>
    <property type="match status" value="1"/>
</dbReference>
<comment type="caution">
    <text evidence="7">The sequence shown here is derived from an EMBL/GenBank/DDBJ whole genome shotgun (WGS) entry which is preliminary data.</text>
</comment>
<keyword evidence="3" id="KW-0997">Cell inner membrane</keyword>
<evidence type="ECO:0000256" key="6">
    <source>
        <dbReference type="ARBA" id="ARBA00023315"/>
    </source>
</evidence>
<evidence type="ECO:0000313" key="7">
    <source>
        <dbReference type="EMBL" id="GBO94054.1"/>
    </source>
</evidence>
<dbReference type="InterPro" id="IPR004960">
    <property type="entry name" value="LipA_acyltrans"/>
</dbReference>
<organism evidence="7 8">
    <name type="scientific">Mesosutterella multiformis</name>
    <dbReference type="NCBI Taxonomy" id="2259133"/>
    <lineage>
        <taxon>Bacteria</taxon>
        <taxon>Pseudomonadati</taxon>
        <taxon>Pseudomonadota</taxon>
        <taxon>Betaproteobacteria</taxon>
        <taxon>Burkholderiales</taxon>
        <taxon>Sutterellaceae</taxon>
        <taxon>Mesosutterella</taxon>
    </lineage>
</organism>
<dbReference type="GO" id="GO:0009247">
    <property type="term" value="P:glycolipid biosynthetic process"/>
    <property type="evidence" value="ECO:0007669"/>
    <property type="project" value="UniProtKB-ARBA"/>
</dbReference>
<evidence type="ECO:0000256" key="2">
    <source>
        <dbReference type="ARBA" id="ARBA00022475"/>
    </source>
</evidence>
<dbReference type="RefSeq" id="WP_116270321.1">
    <property type="nucleotide sequence ID" value="NZ_BGZJ01000001.1"/>
</dbReference>
<dbReference type="AlphaFoldDB" id="A0A388SH93"/>
<proteinExistence type="predicted"/>
<keyword evidence="8" id="KW-1185">Reference proteome</keyword>
<evidence type="ECO:0000313" key="8">
    <source>
        <dbReference type="Proteomes" id="UP000266091"/>
    </source>
</evidence>
<reference evidence="7 8" key="1">
    <citation type="journal article" date="2018" name="Int. J. Syst. Evol. Microbiol.">
        <title>Mesosutterella multiformis gen. nov., sp. nov., a member of the family Sutterellaceae and Sutterella megalosphaeroides sp. nov., isolated from human faeces.</title>
        <authorList>
            <person name="Sakamoto M."/>
            <person name="Ikeyama N."/>
            <person name="Kunihiro T."/>
            <person name="Iino T."/>
            <person name="Yuki M."/>
            <person name="Ohkuma M."/>
        </authorList>
    </citation>
    <scope>NUCLEOTIDE SEQUENCE [LARGE SCALE GENOMIC DNA]</scope>
    <source>
        <strain evidence="7 8">4NBBH2</strain>
    </source>
</reference>
<accession>A0A401LMW1</accession>
<keyword evidence="4" id="KW-0808">Transferase</keyword>
<gene>
    <name evidence="7" type="ORF">MESMUL_14080</name>
</gene>
<keyword evidence="2" id="KW-1003">Cell membrane</keyword>
<evidence type="ECO:0000256" key="1">
    <source>
        <dbReference type="ARBA" id="ARBA00004533"/>
    </source>
</evidence>
<comment type="subcellular location">
    <subcellularLocation>
        <location evidence="1">Cell inner membrane</location>
    </subcellularLocation>
</comment>
<protein>
    <recommendedName>
        <fullName evidence="9">Acyltransferase</fullName>
    </recommendedName>
</protein>
<keyword evidence="6" id="KW-0012">Acyltransferase</keyword>
<name>A0A388SH93_9BURK</name>
<dbReference type="PANTHER" id="PTHR30606:SF9">
    <property type="entry name" value="LIPID A BIOSYNTHESIS LAUROYLTRANSFERASE"/>
    <property type="match status" value="1"/>
</dbReference>
<dbReference type="GO" id="GO:0005886">
    <property type="term" value="C:plasma membrane"/>
    <property type="evidence" value="ECO:0007669"/>
    <property type="project" value="UniProtKB-SubCell"/>
</dbReference>
<evidence type="ECO:0000256" key="3">
    <source>
        <dbReference type="ARBA" id="ARBA00022519"/>
    </source>
</evidence>
<evidence type="ECO:0008006" key="9">
    <source>
        <dbReference type="Google" id="ProtNLM"/>
    </source>
</evidence>
<accession>A0A388SH93</accession>
<dbReference type="Proteomes" id="UP000266091">
    <property type="component" value="Unassembled WGS sequence"/>
</dbReference>
<keyword evidence="5" id="KW-0472">Membrane</keyword>